<comment type="caution">
    <text evidence="2">The sequence shown here is derived from an EMBL/GenBank/DDBJ whole genome shotgun (WGS) entry which is preliminary data.</text>
</comment>
<keyword evidence="1" id="KW-0472">Membrane</keyword>
<keyword evidence="1" id="KW-0812">Transmembrane</keyword>
<dbReference type="EMBL" id="JACJVR010000011">
    <property type="protein sequence ID" value="MBB6690457.1"/>
    <property type="molecule type" value="Genomic_DNA"/>
</dbReference>
<dbReference type="Proteomes" id="UP000553776">
    <property type="component" value="Unassembled WGS sequence"/>
</dbReference>
<evidence type="ECO:0000256" key="1">
    <source>
        <dbReference type="SAM" id="Phobius"/>
    </source>
</evidence>
<keyword evidence="1" id="KW-1133">Transmembrane helix</keyword>
<feature type="transmembrane region" description="Helical" evidence="1">
    <location>
        <begin position="6"/>
        <end position="25"/>
    </location>
</feature>
<dbReference type="AlphaFoldDB" id="A0A841TQ55"/>
<dbReference type="RefSeq" id="WP_185134486.1">
    <property type="nucleotide sequence ID" value="NZ_JACJVR010000011.1"/>
</dbReference>
<name>A0A841TQ55_9BACL</name>
<accession>A0A841TQ55</accession>
<organism evidence="2 3">
    <name type="scientific">Cohnella xylanilytica</name>
    <dbReference type="NCBI Taxonomy" id="557555"/>
    <lineage>
        <taxon>Bacteria</taxon>
        <taxon>Bacillati</taxon>
        <taxon>Bacillota</taxon>
        <taxon>Bacilli</taxon>
        <taxon>Bacillales</taxon>
        <taxon>Paenibacillaceae</taxon>
        <taxon>Cohnella</taxon>
    </lineage>
</organism>
<evidence type="ECO:0000313" key="3">
    <source>
        <dbReference type="Proteomes" id="UP000553776"/>
    </source>
</evidence>
<keyword evidence="3" id="KW-1185">Reference proteome</keyword>
<protein>
    <submittedName>
        <fullName evidence="2">Uncharacterized protein</fullName>
    </submittedName>
</protein>
<evidence type="ECO:0000313" key="2">
    <source>
        <dbReference type="EMBL" id="MBB6690457.1"/>
    </source>
</evidence>
<sequence length="75" mass="8769">MAIFLWLIFTAISCFVLYLIVRTAIDHASISSLNEDFRSLQHQMNRHHQEMMKQMEMLRQAITDSNKGNNVDKSV</sequence>
<gene>
    <name evidence="2" type="ORF">H7B90_03485</name>
</gene>
<reference evidence="2 3" key="1">
    <citation type="submission" date="2020-08" db="EMBL/GenBank/DDBJ databases">
        <title>Cohnella phylogeny.</title>
        <authorList>
            <person name="Dunlap C."/>
        </authorList>
    </citation>
    <scope>NUCLEOTIDE SEQUENCE [LARGE SCALE GENOMIC DNA]</scope>
    <source>
        <strain evidence="2 3">DSM 25239</strain>
    </source>
</reference>
<proteinExistence type="predicted"/>